<feature type="region of interest" description="Disordered" evidence="4">
    <location>
        <begin position="1"/>
        <end position="53"/>
    </location>
</feature>
<evidence type="ECO:0000256" key="2">
    <source>
        <dbReference type="ARBA" id="ARBA00023125"/>
    </source>
</evidence>
<dbReference type="InterPro" id="IPR014757">
    <property type="entry name" value="Tscrpt_reg_IclR_C"/>
</dbReference>
<feature type="domain" description="IclR-ED" evidence="6">
    <location>
        <begin position="120"/>
        <end position="303"/>
    </location>
</feature>
<evidence type="ECO:0000256" key="3">
    <source>
        <dbReference type="ARBA" id="ARBA00023163"/>
    </source>
</evidence>
<keyword evidence="8" id="KW-1185">Reference proteome</keyword>
<dbReference type="PROSITE" id="PS51078">
    <property type="entry name" value="ICLR_ED"/>
    <property type="match status" value="1"/>
</dbReference>
<reference evidence="7 8" key="1">
    <citation type="submission" date="2018-05" db="EMBL/GenBank/DDBJ databases">
        <title>Genomic Encyclopedia of Type Strains, Phase IV (KMG-V): Genome sequencing to study the core and pangenomes of soil and plant-associated prokaryotes.</title>
        <authorList>
            <person name="Whitman W."/>
        </authorList>
    </citation>
    <scope>NUCLEOTIDE SEQUENCE [LARGE SCALE GENOMIC DNA]</scope>
    <source>
        <strain evidence="7 8">SIr-6563</strain>
    </source>
</reference>
<gene>
    <name evidence="7" type="ORF">C7400_103407</name>
</gene>
<evidence type="ECO:0000259" key="6">
    <source>
        <dbReference type="PROSITE" id="PS51078"/>
    </source>
</evidence>
<proteinExistence type="predicted"/>
<dbReference type="PROSITE" id="PS51077">
    <property type="entry name" value="HTH_ICLR"/>
    <property type="match status" value="1"/>
</dbReference>
<name>A0ABX5MWB4_9BURK</name>
<evidence type="ECO:0000256" key="4">
    <source>
        <dbReference type="SAM" id="MobiDB-lite"/>
    </source>
</evidence>
<dbReference type="SUPFAM" id="SSF46785">
    <property type="entry name" value="Winged helix' DNA-binding domain"/>
    <property type="match status" value="1"/>
</dbReference>
<feature type="compositionally biased region" description="Low complexity" evidence="4">
    <location>
        <begin position="35"/>
        <end position="53"/>
    </location>
</feature>
<dbReference type="Proteomes" id="UP000247515">
    <property type="component" value="Unassembled WGS sequence"/>
</dbReference>
<dbReference type="Pfam" id="PF01614">
    <property type="entry name" value="IclR_C"/>
    <property type="match status" value="1"/>
</dbReference>
<keyword evidence="3" id="KW-0804">Transcription</keyword>
<evidence type="ECO:0000313" key="7">
    <source>
        <dbReference type="EMBL" id="PXX19416.1"/>
    </source>
</evidence>
<protein>
    <submittedName>
        <fullName evidence="7">IclR family transcriptional regulator</fullName>
    </submittedName>
</protein>
<evidence type="ECO:0000259" key="5">
    <source>
        <dbReference type="PROSITE" id="PS51077"/>
    </source>
</evidence>
<dbReference type="InterPro" id="IPR036388">
    <property type="entry name" value="WH-like_DNA-bd_sf"/>
</dbReference>
<dbReference type="Gene3D" id="1.10.10.10">
    <property type="entry name" value="Winged helix-like DNA-binding domain superfamily/Winged helix DNA-binding domain"/>
    <property type="match status" value="1"/>
</dbReference>
<evidence type="ECO:0000256" key="1">
    <source>
        <dbReference type="ARBA" id="ARBA00023015"/>
    </source>
</evidence>
<dbReference type="InterPro" id="IPR036390">
    <property type="entry name" value="WH_DNA-bd_sf"/>
</dbReference>
<dbReference type="InterPro" id="IPR050707">
    <property type="entry name" value="HTH_MetabolicPath_Reg"/>
</dbReference>
<dbReference type="SUPFAM" id="SSF55781">
    <property type="entry name" value="GAF domain-like"/>
    <property type="match status" value="1"/>
</dbReference>
<dbReference type="PANTHER" id="PTHR30136:SF33">
    <property type="entry name" value="TRANSCRIPTIONAL REGULATORY PROTEIN"/>
    <property type="match status" value="1"/>
</dbReference>
<dbReference type="Pfam" id="PF09339">
    <property type="entry name" value="HTH_IclR"/>
    <property type="match status" value="1"/>
</dbReference>
<dbReference type="EMBL" id="QJJV01000003">
    <property type="protein sequence ID" value="PXX19416.1"/>
    <property type="molecule type" value="Genomic_DNA"/>
</dbReference>
<keyword evidence="2" id="KW-0238">DNA-binding</keyword>
<feature type="domain" description="HTH iclR-type" evidence="5">
    <location>
        <begin position="57"/>
        <end position="119"/>
    </location>
</feature>
<sequence length="321" mass="34978">MPGLPKGAPCLSGAPIPPKKESDMTDQATSRTDDAAVSSSDSNNELSNETNNDSQLVSALARGIRILQCYSMGASELSARELVERTGLPKPTALRLINTLCEFGMLRYSERISKYVLGTEMLSLTAPALGRMTIRQIARPMMQELADYCQGQVTLAVGYRLNLAYAEVAQGAGSAVYRSEIGTRLSLSRTASGRAYLWTVPGAERERYLQETLTRDPAKGELLAQRLTQAQQELREQGCTVSHGDMQREIHSVAIPLASPIDDEYWVFSCSIAVFNISGNQLTDDIAPRLMSLVRRVEAALGSMTGAAHDMETRPWSVSAN</sequence>
<dbReference type="PANTHER" id="PTHR30136">
    <property type="entry name" value="HELIX-TURN-HELIX TRANSCRIPTIONAL REGULATOR, ICLR FAMILY"/>
    <property type="match status" value="1"/>
</dbReference>
<keyword evidence="1" id="KW-0805">Transcription regulation</keyword>
<organism evidence="7 8">
    <name type="scientific">Paraburkholderia tropica</name>
    <dbReference type="NCBI Taxonomy" id="92647"/>
    <lineage>
        <taxon>Bacteria</taxon>
        <taxon>Pseudomonadati</taxon>
        <taxon>Pseudomonadota</taxon>
        <taxon>Betaproteobacteria</taxon>
        <taxon>Burkholderiales</taxon>
        <taxon>Burkholderiaceae</taxon>
        <taxon>Paraburkholderia</taxon>
    </lineage>
</organism>
<accession>A0ABX5MWB4</accession>
<dbReference type="InterPro" id="IPR029016">
    <property type="entry name" value="GAF-like_dom_sf"/>
</dbReference>
<evidence type="ECO:0000313" key="8">
    <source>
        <dbReference type="Proteomes" id="UP000247515"/>
    </source>
</evidence>
<dbReference type="InterPro" id="IPR005471">
    <property type="entry name" value="Tscrpt_reg_IclR_N"/>
</dbReference>
<dbReference type="Gene3D" id="3.30.450.40">
    <property type="match status" value="1"/>
</dbReference>
<comment type="caution">
    <text evidence="7">The sequence shown here is derived from an EMBL/GenBank/DDBJ whole genome shotgun (WGS) entry which is preliminary data.</text>
</comment>
<dbReference type="SMART" id="SM00346">
    <property type="entry name" value="HTH_ICLR"/>
    <property type="match status" value="1"/>
</dbReference>